<accession>A0A1K1S7T2</accession>
<dbReference type="OrthoDB" id="9848613at2"/>
<dbReference type="STRING" id="1004.SAMN05661012_04893"/>
<evidence type="ECO:0000313" key="3">
    <source>
        <dbReference type="Proteomes" id="UP000183788"/>
    </source>
</evidence>
<dbReference type="AlphaFoldDB" id="A0A1K1S7T2"/>
<evidence type="ECO:0000313" key="2">
    <source>
        <dbReference type="EMBL" id="WQG92252.1"/>
    </source>
</evidence>
<keyword evidence="4" id="KW-1185">Reference proteome</keyword>
<protein>
    <submittedName>
        <fullName evidence="1">Uncharacterized protein</fullName>
    </submittedName>
</protein>
<evidence type="ECO:0000313" key="4">
    <source>
        <dbReference type="Proteomes" id="UP001326715"/>
    </source>
</evidence>
<gene>
    <name evidence="1" type="ORF">SAMN05661012_04893</name>
    <name evidence="2" type="ORF">SR876_12110</name>
</gene>
<evidence type="ECO:0000313" key="1">
    <source>
        <dbReference type="EMBL" id="SFW80069.1"/>
    </source>
</evidence>
<dbReference type="RefSeq" id="WP_072363866.1">
    <property type="nucleotide sequence ID" value="NZ_CP139972.1"/>
</dbReference>
<dbReference type="Proteomes" id="UP000183788">
    <property type="component" value="Unassembled WGS sequence"/>
</dbReference>
<sequence length="70" mass="8230">MANKPVKALVHREIDAITISLLFNVTLRISQRWIDFLHESLDKPKRVPITLGEFCAYYKFDETLLTHKLM</sequence>
<reference evidence="2 4" key="2">
    <citation type="submission" date="2023-11" db="EMBL/GenBank/DDBJ databases">
        <title>MicrobeMod: A computational toolkit for identifying prokaryotic methylation and restriction-modification with nanopore sequencing.</title>
        <authorList>
            <person name="Crits-Christoph A."/>
            <person name="Kang S.C."/>
            <person name="Lee H."/>
            <person name="Ostrov N."/>
        </authorList>
    </citation>
    <scope>NUCLEOTIDE SEQUENCE [LARGE SCALE GENOMIC DNA]</scope>
    <source>
        <strain evidence="2 4">ATCC 23090</strain>
    </source>
</reference>
<dbReference type="EMBL" id="FPIZ01000018">
    <property type="protein sequence ID" value="SFW80069.1"/>
    <property type="molecule type" value="Genomic_DNA"/>
</dbReference>
<dbReference type="Proteomes" id="UP001326715">
    <property type="component" value="Chromosome"/>
</dbReference>
<proteinExistence type="predicted"/>
<name>A0A1K1S7T2_9BACT</name>
<organism evidence="1 3">
    <name type="scientific">Chitinophaga sancti</name>
    <dbReference type="NCBI Taxonomy" id="1004"/>
    <lineage>
        <taxon>Bacteria</taxon>
        <taxon>Pseudomonadati</taxon>
        <taxon>Bacteroidota</taxon>
        <taxon>Chitinophagia</taxon>
        <taxon>Chitinophagales</taxon>
        <taxon>Chitinophagaceae</taxon>
        <taxon>Chitinophaga</taxon>
    </lineage>
</organism>
<reference evidence="1 3" key="1">
    <citation type="submission" date="2016-11" db="EMBL/GenBank/DDBJ databases">
        <authorList>
            <person name="Jaros S."/>
            <person name="Januszkiewicz K."/>
            <person name="Wedrychowicz H."/>
        </authorList>
    </citation>
    <scope>NUCLEOTIDE SEQUENCE [LARGE SCALE GENOMIC DNA]</scope>
    <source>
        <strain evidence="1 3">DSM 784</strain>
    </source>
</reference>
<dbReference type="EMBL" id="CP140154">
    <property type="protein sequence ID" value="WQG92252.1"/>
    <property type="molecule type" value="Genomic_DNA"/>
</dbReference>